<accession>A0AAV5SLJ4</accession>
<organism evidence="2 3">
    <name type="scientific">Pristionchus entomophagus</name>
    <dbReference type="NCBI Taxonomy" id="358040"/>
    <lineage>
        <taxon>Eukaryota</taxon>
        <taxon>Metazoa</taxon>
        <taxon>Ecdysozoa</taxon>
        <taxon>Nematoda</taxon>
        <taxon>Chromadorea</taxon>
        <taxon>Rhabditida</taxon>
        <taxon>Rhabditina</taxon>
        <taxon>Diplogasteromorpha</taxon>
        <taxon>Diplogasteroidea</taxon>
        <taxon>Neodiplogasteridae</taxon>
        <taxon>Pristionchus</taxon>
    </lineage>
</organism>
<dbReference type="EMBL" id="BTSX01000002">
    <property type="protein sequence ID" value="GMS83572.1"/>
    <property type="molecule type" value="Genomic_DNA"/>
</dbReference>
<proteinExistence type="predicted"/>
<feature type="transmembrane region" description="Helical" evidence="1">
    <location>
        <begin position="94"/>
        <end position="115"/>
    </location>
</feature>
<keyword evidence="3" id="KW-1185">Reference proteome</keyword>
<feature type="transmembrane region" description="Helical" evidence="1">
    <location>
        <begin position="15"/>
        <end position="41"/>
    </location>
</feature>
<name>A0AAV5SLJ4_9BILA</name>
<keyword evidence="1" id="KW-0472">Membrane</keyword>
<feature type="transmembrane region" description="Helical" evidence="1">
    <location>
        <begin position="289"/>
        <end position="311"/>
    </location>
</feature>
<feature type="transmembrane region" description="Helical" evidence="1">
    <location>
        <begin position="258"/>
        <end position="283"/>
    </location>
</feature>
<feature type="transmembrane region" description="Helical" evidence="1">
    <location>
        <begin position="202"/>
        <end position="226"/>
    </location>
</feature>
<feature type="non-terminal residue" evidence="2">
    <location>
        <position position="1"/>
    </location>
</feature>
<feature type="transmembrane region" description="Helical" evidence="1">
    <location>
        <begin position="53"/>
        <end position="74"/>
    </location>
</feature>
<evidence type="ECO:0008006" key="4">
    <source>
        <dbReference type="Google" id="ProtNLM"/>
    </source>
</evidence>
<protein>
    <recommendedName>
        <fullName evidence="4">G protein-coupled receptor</fullName>
    </recommendedName>
</protein>
<evidence type="ECO:0000313" key="2">
    <source>
        <dbReference type="EMBL" id="GMS83572.1"/>
    </source>
</evidence>
<evidence type="ECO:0000313" key="3">
    <source>
        <dbReference type="Proteomes" id="UP001432027"/>
    </source>
</evidence>
<dbReference type="PANTHER" id="PTHR22943:SF248">
    <property type="entry name" value="SEVEN TM RECEPTOR"/>
    <property type="match status" value="1"/>
</dbReference>
<feature type="transmembrane region" description="Helical" evidence="1">
    <location>
        <begin position="136"/>
        <end position="157"/>
    </location>
</feature>
<dbReference type="AlphaFoldDB" id="A0AAV5SLJ4"/>
<keyword evidence="1" id="KW-0812">Transmembrane</keyword>
<evidence type="ECO:0000256" key="1">
    <source>
        <dbReference type="SAM" id="Phobius"/>
    </source>
</evidence>
<sequence>VFIYGNASMSAKLRFYAQFIITAEGVIATILFCILFAFLFIVRFDKGSGAYRVFLLVSSIHGFLLSTMLIPLNFLHLIRDGDFINIALGFGTDFIPLEYFNIPFLIFTNLVSYSWELVPTASVLQFIALTKPKMSLFNRLCLAYLWPAIAFVFNYLYVPYFIPAPAYREVLARSARDFYEINDHDRIYVYGFPFWPKTENGYISAIDVALKFAAPTYSISYALFLLNVYRIRQQLTVNGIRLSEKTLRLQRQFFRTQLLQGLSPLAVLSVPFSIFFTVTLLGYDLNRFSVIYSFAIWFTPIVQALVMLSYIKTTLNKQMSGST</sequence>
<keyword evidence="1" id="KW-1133">Transmembrane helix</keyword>
<gene>
    <name evidence="2" type="ORF">PENTCL1PPCAC_5747</name>
</gene>
<comment type="caution">
    <text evidence="2">The sequence shown here is derived from an EMBL/GenBank/DDBJ whole genome shotgun (WGS) entry which is preliminary data.</text>
</comment>
<dbReference type="PANTHER" id="PTHR22943">
    <property type="entry name" value="7-TRANSMEMBRANE DOMAIN RECEPTOR C.ELEGANS"/>
    <property type="match status" value="1"/>
</dbReference>
<reference evidence="2" key="1">
    <citation type="submission" date="2023-10" db="EMBL/GenBank/DDBJ databases">
        <title>Genome assembly of Pristionchus species.</title>
        <authorList>
            <person name="Yoshida K."/>
            <person name="Sommer R.J."/>
        </authorList>
    </citation>
    <scope>NUCLEOTIDE SEQUENCE</scope>
    <source>
        <strain evidence="2">RS0144</strain>
    </source>
</reference>
<feature type="non-terminal residue" evidence="2">
    <location>
        <position position="323"/>
    </location>
</feature>
<dbReference type="Proteomes" id="UP001432027">
    <property type="component" value="Unassembled WGS sequence"/>
</dbReference>
<dbReference type="InterPro" id="IPR019428">
    <property type="entry name" value="7TM_GPCR_serpentine_rcpt_Str"/>
</dbReference>
<dbReference type="Pfam" id="PF10326">
    <property type="entry name" value="7TM_GPCR_Str"/>
    <property type="match status" value="1"/>
</dbReference>